<dbReference type="EMBL" id="FNDI01000054">
    <property type="protein sequence ID" value="SDJ47922.1"/>
    <property type="molecule type" value="Genomic_DNA"/>
</dbReference>
<evidence type="ECO:0000313" key="1">
    <source>
        <dbReference type="EMBL" id="SDJ47922.1"/>
    </source>
</evidence>
<reference evidence="1" key="1">
    <citation type="submission" date="2016-10" db="EMBL/GenBank/DDBJ databases">
        <authorList>
            <person name="Varghese N."/>
            <person name="Submissions S."/>
        </authorList>
    </citation>
    <scope>NUCLEOTIDE SEQUENCE [LARGE SCALE GENOMIC DNA]</scope>
    <source>
        <strain evidence="1">YR281</strain>
    </source>
</reference>
<dbReference type="AlphaFoldDB" id="A0A7Z7BKR6"/>
<name>A0A7Z7BKR6_9BURK</name>
<protein>
    <submittedName>
        <fullName evidence="1">Phosphatidylserine decarboxylase</fullName>
    </submittedName>
</protein>
<keyword evidence="2" id="KW-1185">Reference proteome</keyword>
<proteinExistence type="predicted"/>
<comment type="caution">
    <text evidence="1">The sequence shown here is derived from an EMBL/GenBank/DDBJ whole genome shotgun (WGS) entry which is preliminary data.</text>
</comment>
<dbReference type="Proteomes" id="UP000198900">
    <property type="component" value="Unassembled WGS sequence"/>
</dbReference>
<evidence type="ECO:0000313" key="2">
    <source>
        <dbReference type="Proteomes" id="UP000198900"/>
    </source>
</evidence>
<gene>
    <name evidence="1" type="ORF">SAMN04487926_1543</name>
</gene>
<organism evidence="1 2">
    <name type="scientific">Paraburkholderia steynii</name>
    <dbReference type="NCBI Taxonomy" id="1245441"/>
    <lineage>
        <taxon>Bacteria</taxon>
        <taxon>Pseudomonadati</taxon>
        <taxon>Pseudomonadota</taxon>
        <taxon>Betaproteobacteria</taxon>
        <taxon>Burkholderiales</taxon>
        <taxon>Burkholderiaceae</taxon>
        <taxon>Paraburkholderia</taxon>
    </lineage>
</organism>
<sequence length="70" mass="8061">MSDRMRTTRQRRRLGEWLPNSEEAIARFRLDLAKHAGERQGRVPMTPVVHDLSLLLNGDPRVADGPDQRN</sequence>
<accession>A0A7Z7BKR6</accession>